<protein>
    <submittedName>
        <fullName evidence="2">Uncharacterized protein</fullName>
    </submittedName>
</protein>
<reference evidence="2 3" key="1">
    <citation type="submission" date="2016-04" db="EMBL/GenBank/DDBJ databases">
        <title>Genome analyses suggest a sexual origin of heterokaryosis in a supposedly ancient asexual fungus.</title>
        <authorList>
            <person name="Ropars J."/>
            <person name="Sedzielewska K."/>
            <person name="Noel J."/>
            <person name="Charron P."/>
            <person name="Farinelli L."/>
            <person name="Marton T."/>
            <person name="Kruger M."/>
            <person name="Pelin A."/>
            <person name="Brachmann A."/>
            <person name="Corradi N."/>
        </authorList>
    </citation>
    <scope>NUCLEOTIDE SEQUENCE [LARGE SCALE GENOMIC DNA]</scope>
    <source>
        <strain evidence="2 3">A5</strain>
    </source>
</reference>
<proteinExistence type="predicted"/>
<evidence type="ECO:0000313" key="2">
    <source>
        <dbReference type="EMBL" id="PKB93921.1"/>
    </source>
</evidence>
<evidence type="ECO:0000256" key="1">
    <source>
        <dbReference type="SAM" id="MobiDB-lite"/>
    </source>
</evidence>
<dbReference type="EMBL" id="LLXJ01006998">
    <property type="protein sequence ID" value="PKB93921.1"/>
    <property type="molecule type" value="Genomic_DNA"/>
</dbReference>
<dbReference type="Proteomes" id="UP000232722">
    <property type="component" value="Unassembled WGS sequence"/>
</dbReference>
<organism evidence="2 3">
    <name type="scientific">Rhizophagus irregularis</name>
    <dbReference type="NCBI Taxonomy" id="588596"/>
    <lineage>
        <taxon>Eukaryota</taxon>
        <taxon>Fungi</taxon>
        <taxon>Fungi incertae sedis</taxon>
        <taxon>Mucoromycota</taxon>
        <taxon>Glomeromycotina</taxon>
        <taxon>Glomeromycetes</taxon>
        <taxon>Glomerales</taxon>
        <taxon>Glomeraceae</taxon>
        <taxon>Rhizophagus</taxon>
    </lineage>
</organism>
<sequence length="70" mass="7728">MAGFLNGLIFPYLFWLHYEISEKCKKVTRIVPTAGGRAIGIAKKRLSELDPQPVGGQQGDSKKKVTRIGL</sequence>
<accession>A0A2N0NH58</accession>
<comment type="caution">
    <text evidence="2">The sequence shown here is derived from an EMBL/GenBank/DDBJ whole genome shotgun (WGS) entry which is preliminary data.</text>
</comment>
<name>A0A2N0NH58_9GLOM</name>
<feature type="region of interest" description="Disordered" evidence="1">
    <location>
        <begin position="49"/>
        <end position="70"/>
    </location>
</feature>
<reference evidence="2 3" key="2">
    <citation type="submission" date="2017-09" db="EMBL/GenBank/DDBJ databases">
        <title>Extensive intraspecific genome diversity in a model arbuscular mycorrhizal fungus.</title>
        <authorList>
            <person name="Chen E.C."/>
            <person name="Morin E."/>
            <person name="Beaudet D."/>
            <person name="Noel J."/>
            <person name="Ndikumana S."/>
            <person name="Charron P."/>
            <person name="St-Onge C."/>
            <person name="Giorgi J."/>
            <person name="Grigoriev I.V."/>
            <person name="Roux C."/>
            <person name="Martin F.M."/>
            <person name="Corradi N."/>
        </authorList>
    </citation>
    <scope>NUCLEOTIDE SEQUENCE [LARGE SCALE GENOMIC DNA]</scope>
    <source>
        <strain evidence="2 3">A5</strain>
    </source>
</reference>
<dbReference type="AlphaFoldDB" id="A0A2N0NH58"/>
<evidence type="ECO:0000313" key="3">
    <source>
        <dbReference type="Proteomes" id="UP000232722"/>
    </source>
</evidence>
<gene>
    <name evidence="2" type="ORF">RhiirA5_440009</name>
</gene>